<comment type="caution">
    <text evidence="2">The sequence shown here is derived from an EMBL/GenBank/DDBJ whole genome shotgun (WGS) entry which is preliminary data.</text>
</comment>
<sequence length="95" mass="10048">MAYESSEEGQLATARPHARVVGHGHAPAEATTHGQAPKGVVGYDQGHLQGRPLEGAVARDQGYCQQARSPAGMVGACGHRQHPQGRRSQSCPLRE</sequence>
<evidence type="ECO:0000313" key="3">
    <source>
        <dbReference type="Proteomes" id="UP000287651"/>
    </source>
</evidence>
<evidence type="ECO:0000256" key="1">
    <source>
        <dbReference type="SAM" id="MobiDB-lite"/>
    </source>
</evidence>
<accession>A0A426XEE6</accession>
<dbReference type="Proteomes" id="UP000287651">
    <property type="component" value="Unassembled WGS sequence"/>
</dbReference>
<reference evidence="2 3" key="1">
    <citation type="journal article" date="2014" name="Agronomy (Basel)">
        <title>A Draft Genome Sequence for Ensete ventricosum, the Drought-Tolerant Tree Against Hunger.</title>
        <authorList>
            <person name="Harrison J."/>
            <person name="Moore K.A."/>
            <person name="Paszkiewicz K."/>
            <person name="Jones T."/>
            <person name="Grant M."/>
            <person name="Ambacheew D."/>
            <person name="Muzemil S."/>
            <person name="Studholme D.J."/>
        </authorList>
    </citation>
    <scope>NUCLEOTIDE SEQUENCE [LARGE SCALE GENOMIC DNA]</scope>
</reference>
<name>A0A426XEE6_ENSVE</name>
<organism evidence="2 3">
    <name type="scientific">Ensete ventricosum</name>
    <name type="common">Abyssinian banana</name>
    <name type="synonym">Musa ensete</name>
    <dbReference type="NCBI Taxonomy" id="4639"/>
    <lineage>
        <taxon>Eukaryota</taxon>
        <taxon>Viridiplantae</taxon>
        <taxon>Streptophyta</taxon>
        <taxon>Embryophyta</taxon>
        <taxon>Tracheophyta</taxon>
        <taxon>Spermatophyta</taxon>
        <taxon>Magnoliopsida</taxon>
        <taxon>Liliopsida</taxon>
        <taxon>Zingiberales</taxon>
        <taxon>Musaceae</taxon>
        <taxon>Ensete</taxon>
    </lineage>
</organism>
<dbReference type="AlphaFoldDB" id="A0A426XEE6"/>
<feature type="region of interest" description="Disordered" evidence="1">
    <location>
        <begin position="75"/>
        <end position="95"/>
    </location>
</feature>
<evidence type="ECO:0000313" key="2">
    <source>
        <dbReference type="EMBL" id="RRT37851.1"/>
    </source>
</evidence>
<proteinExistence type="predicted"/>
<gene>
    <name evidence="2" type="ORF">B296_00055043</name>
</gene>
<feature type="compositionally biased region" description="Polar residues" evidence="1">
    <location>
        <begin position="86"/>
        <end position="95"/>
    </location>
</feature>
<protein>
    <submittedName>
        <fullName evidence="2">Uncharacterized protein</fullName>
    </submittedName>
</protein>
<feature type="region of interest" description="Disordered" evidence="1">
    <location>
        <begin position="1"/>
        <end position="48"/>
    </location>
</feature>
<dbReference type="EMBL" id="AMZH03021817">
    <property type="protein sequence ID" value="RRT37851.1"/>
    <property type="molecule type" value="Genomic_DNA"/>
</dbReference>